<comment type="function">
    <text evidence="5">Responsible for synthesis of pseudouridine from uracil.</text>
</comment>
<dbReference type="InterPro" id="IPR006145">
    <property type="entry name" value="PsdUridine_synth_RsuA/RluA"/>
</dbReference>
<dbReference type="GO" id="GO:0003723">
    <property type="term" value="F:RNA binding"/>
    <property type="evidence" value="ECO:0007669"/>
    <property type="project" value="InterPro"/>
</dbReference>
<comment type="catalytic activity">
    <reaction evidence="1 5">
        <text>a uridine in RNA = a pseudouridine in RNA</text>
        <dbReference type="Rhea" id="RHEA:48348"/>
        <dbReference type="Rhea" id="RHEA-COMP:12068"/>
        <dbReference type="Rhea" id="RHEA-COMP:12069"/>
        <dbReference type="ChEBI" id="CHEBI:65314"/>
        <dbReference type="ChEBI" id="CHEBI:65315"/>
    </reaction>
</comment>
<evidence type="ECO:0000256" key="1">
    <source>
        <dbReference type="ARBA" id="ARBA00000073"/>
    </source>
</evidence>
<evidence type="ECO:0000256" key="5">
    <source>
        <dbReference type="RuleBase" id="RU362028"/>
    </source>
</evidence>
<dbReference type="GO" id="GO:0140098">
    <property type="term" value="F:catalytic activity, acting on RNA"/>
    <property type="evidence" value="ECO:0007669"/>
    <property type="project" value="UniProtKB-ARBA"/>
</dbReference>
<dbReference type="NCBIfam" id="TIGR00005">
    <property type="entry name" value="rluA_subfam"/>
    <property type="match status" value="1"/>
</dbReference>
<evidence type="ECO:0000313" key="7">
    <source>
        <dbReference type="EMBL" id="MBS5331964.1"/>
    </source>
</evidence>
<protein>
    <recommendedName>
        <fullName evidence="5">Pseudouridine synthase</fullName>
        <ecNumber evidence="5">5.4.99.-</ecNumber>
    </recommendedName>
</protein>
<gene>
    <name evidence="7" type="ORF">KHY36_05470</name>
</gene>
<comment type="similarity">
    <text evidence="2 5">Belongs to the pseudouridine synthase RluA family.</text>
</comment>
<dbReference type="InterPro" id="IPR050188">
    <property type="entry name" value="RluA_PseudoU_synthase"/>
</dbReference>
<name>A0A943DFC0_9FIRM</name>
<evidence type="ECO:0000256" key="2">
    <source>
        <dbReference type="ARBA" id="ARBA00010876"/>
    </source>
</evidence>
<dbReference type="Pfam" id="PF00849">
    <property type="entry name" value="PseudoU_synth_2"/>
    <property type="match status" value="1"/>
</dbReference>
<dbReference type="PROSITE" id="PS01129">
    <property type="entry name" value="PSI_RLU"/>
    <property type="match status" value="1"/>
</dbReference>
<dbReference type="InterPro" id="IPR006224">
    <property type="entry name" value="PsdUridine_synth_RluA-like_CS"/>
</dbReference>
<dbReference type="InterPro" id="IPR006225">
    <property type="entry name" value="PsdUridine_synth_RluC/D"/>
</dbReference>
<dbReference type="InterPro" id="IPR020103">
    <property type="entry name" value="PsdUridine_synth_cat_dom_sf"/>
</dbReference>
<feature type="active site" evidence="4">
    <location>
        <position position="112"/>
    </location>
</feature>
<evidence type="ECO:0000313" key="8">
    <source>
        <dbReference type="Proteomes" id="UP000759273"/>
    </source>
</evidence>
<feature type="domain" description="Pseudouridine synthase RsuA/RluA-like" evidence="6">
    <location>
        <begin position="68"/>
        <end position="210"/>
    </location>
</feature>
<dbReference type="CDD" id="cd02869">
    <property type="entry name" value="PseudoU_synth_RluA_like"/>
    <property type="match status" value="1"/>
</dbReference>
<dbReference type="EC" id="5.4.99.-" evidence="5"/>
<proteinExistence type="inferred from homology"/>
<keyword evidence="3 5" id="KW-0413">Isomerase</keyword>
<evidence type="ECO:0000256" key="4">
    <source>
        <dbReference type="PIRSR" id="PIRSR606225-1"/>
    </source>
</evidence>
<dbReference type="AlphaFoldDB" id="A0A943DFC0"/>
<evidence type="ECO:0000259" key="6">
    <source>
        <dbReference type="Pfam" id="PF00849"/>
    </source>
</evidence>
<organism evidence="7 8">
    <name type="scientific">Subdoligranulum variabile</name>
    <dbReference type="NCBI Taxonomy" id="214851"/>
    <lineage>
        <taxon>Bacteria</taxon>
        <taxon>Bacillati</taxon>
        <taxon>Bacillota</taxon>
        <taxon>Clostridia</taxon>
        <taxon>Eubacteriales</taxon>
        <taxon>Oscillospiraceae</taxon>
        <taxon>Subdoligranulum</taxon>
    </lineage>
</organism>
<reference evidence="7" key="1">
    <citation type="submission" date="2021-02" db="EMBL/GenBank/DDBJ databases">
        <title>Infant gut strain persistence is associated with maternal origin, phylogeny, and functional potential including surface adhesion and iron acquisition.</title>
        <authorList>
            <person name="Lou Y.C."/>
        </authorList>
    </citation>
    <scope>NUCLEOTIDE SEQUENCE</scope>
    <source>
        <strain evidence="7">L3_101_000M1_dasL3_101_000M1_concoct_87</strain>
    </source>
</reference>
<dbReference type="GO" id="GO:0000455">
    <property type="term" value="P:enzyme-directed rRNA pseudouridine synthesis"/>
    <property type="evidence" value="ECO:0007669"/>
    <property type="project" value="TreeGrafter"/>
</dbReference>
<comment type="caution">
    <text evidence="7">The sequence shown here is derived from an EMBL/GenBank/DDBJ whole genome shotgun (WGS) entry which is preliminary data.</text>
</comment>
<dbReference type="Proteomes" id="UP000759273">
    <property type="component" value="Unassembled WGS sequence"/>
</dbReference>
<dbReference type="SUPFAM" id="SSF55120">
    <property type="entry name" value="Pseudouridine synthase"/>
    <property type="match status" value="1"/>
</dbReference>
<sequence>MQGVTAGLIKSVKHDGSGFFADDAPLHTNQPVHAGQCISFALPPEHDTSVTPQPVPFSIAYEDEFAAVLNKPAGIAVHPTLNYPDGTLANGWLYHLQQQGRTGIFRPVNRIDKNTSGLVLCAQNAFAAPLLAASAHKCYLAIVQGAMPLGRGRVEAPIARRGDSIIGRCVREDGKYSLTEYQVLAVGRSHSLVACWLCTGRTHQIRVHMAYIGRPLAGDTLYGGSDTVIARHALHCAILHFAHPLTGKPIRVECPLPADMAALAETENLLDGWQLSSLPCGEDALT</sequence>
<dbReference type="PANTHER" id="PTHR21600:SF44">
    <property type="entry name" value="RIBOSOMAL LARGE SUBUNIT PSEUDOURIDINE SYNTHASE D"/>
    <property type="match status" value="1"/>
</dbReference>
<accession>A0A943DFC0</accession>
<dbReference type="GO" id="GO:0009982">
    <property type="term" value="F:pseudouridine synthase activity"/>
    <property type="evidence" value="ECO:0007669"/>
    <property type="project" value="InterPro"/>
</dbReference>
<evidence type="ECO:0000256" key="3">
    <source>
        <dbReference type="ARBA" id="ARBA00023235"/>
    </source>
</evidence>
<dbReference type="PANTHER" id="PTHR21600">
    <property type="entry name" value="MITOCHONDRIAL RNA PSEUDOURIDINE SYNTHASE"/>
    <property type="match status" value="1"/>
</dbReference>
<dbReference type="EMBL" id="JAGZGG010000009">
    <property type="protein sequence ID" value="MBS5331964.1"/>
    <property type="molecule type" value="Genomic_DNA"/>
</dbReference>
<dbReference type="Gene3D" id="3.30.2350.10">
    <property type="entry name" value="Pseudouridine synthase"/>
    <property type="match status" value="1"/>
</dbReference>